<dbReference type="GO" id="GO:0046854">
    <property type="term" value="P:phosphatidylinositol phosphate biosynthetic process"/>
    <property type="evidence" value="ECO:0007669"/>
    <property type="project" value="EnsemblFungi"/>
</dbReference>
<dbReference type="PANTHER" id="PTHR23086">
    <property type="entry name" value="PHOSPHATIDYLINOSITOL-4-PHOSPHATE 5-KINASE"/>
    <property type="match status" value="1"/>
</dbReference>
<accession>A0A1D2VK49</accession>
<feature type="domain" description="PIPK" evidence="2">
    <location>
        <begin position="1"/>
        <end position="363"/>
    </location>
</feature>
<keyword evidence="1" id="KW-0547">Nucleotide-binding</keyword>
<dbReference type="OrthoDB" id="20783at2759"/>
<dbReference type="PANTHER" id="PTHR23086:SF8">
    <property type="entry name" value="PHOSPHATIDYLINOSITOL 5-PHOSPHATE 4-KINASE, ISOFORM A"/>
    <property type="match status" value="1"/>
</dbReference>
<dbReference type="SUPFAM" id="SSF56104">
    <property type="entry name" value="SAICAR synthase-like"/>
    <property type="match status" value="1"/>
</dbReference>
<dbReference type="InterPro" id="IPR023610">
    <property type="entry name" value="PInositol-4/5-P-5/4-kinase"/>
</dbReference>
<dbReference type="GO" id="GO:0016308">
    <property type="term" value="F:1-phosphatidylinositol-4-phosphate 5-kinase activity"/>
    <property type="evidence" value="ECO:0007669"/>
    <property type="project" value="EnsemblFungi"/>
</dbReference>
<dbReference type="RefSeq" id="XP_020048293.1">
    <property type="nucleotide sequence ID" value="XM_020192976.1"/>
</dbReference>
<evidence type="ECO:0000259" key="2">
    <source>
        <dbReference type="PROSITE" id="PS51455"/>
    </source>
</evidence>
<dbReference type="PROSITE" id="PS51455">
    <property type="entry name" value="PIPK"/>
    <property type="match status" value="1"/>
</dbReference>
<keyword evidence="1" id="KW-0808">Transferase</keyword>
<keyword evidence="1 3" id="KW-0418">Kinase</keyword>
<dbReference type="InterPro" id="IPR027483">
    <property type="entry name" value="PInositol-4-P-4/5-kinase_C_sf"/>
</dbReference>
<dbReference type="Proteomes" id="UP000095038">
    <property type="component" value="Unassembled WGS sequence"/>
</dbReference>
<proteinExistence type="predicted"/>
<name>A0A1D2VK49_9ASCO</name>
<keyword evidence="1" id="KW-0067">ATP-binding</keyword>
<dbReference type="GO" id="GO:0070273">
    <property type="term" value="F:phosphatidylinositol-4-phosphate binding"/>
    <property type="evidence" value="ECO:0007669"/>
    <property type="project" value="EnsemblFungi"/>
</dbReference>
<evidence type="ECO:0000313" key="3">
    <source>
        <dbReference type="EMBL" id="ODV61986.1"/>
    </source>
</evidence>
<dbReference type="Gene3D" id="3.30.800.10">
    <property type="entry name" value="Phosphatidylinositol Phosphate Kinase II Beta"/>
    <property type="match status" value="1"/>
</dbReference>
<dbReference type="EMBL" id="KV454478">
    <property type="protein sequence ID" value="ODV61986.1"/>
    <property type="molecule type" value="Genomic_DNA"/>
</dbReference>
<dbReference type="AlphaFoldDB" id="A0A1D2VK49"/>
<dbReference type="GO" id="GO:0005886">
    <property type="term" value="C:plasma membrane"/>
    <property type="evidence" value="ECO:0007669"/>
    <property type="project" value="EnsemblFungi"/>
</dbReference>
<dbReference type="InParanoid" id="A0A1D2VK49"/>
<evidence type="ECO:0000313" key="4">
    <source>
        <dbReference type="Proteomes" id="UP000095038"/>
    </source>
</evidence>
<dbReference type="InterPro" id="IPR027484">
    <property type="entry name" value="PInositol-4-P-5-kinase_N"/>
</dbReference>
<dbReference type="GO" id="GO:0032266">
    <property type="term" value="F:phosphatidylinositol-3-phosphate binding"/>
    <property type="evidence" value="ECO:0007669"/>
    <property type="project" value="EnsemblFungi"/>
</dbReference>
<dbReference type="GO" id="GO:0005634">
    <property type="term" value="C:nucleus"/>
    <property type="evidence" value="ECO:0007669"/>
    <property type="project" value="EnsemblFungi"/>
</dbReference>
<dbReference type="STRING" id="1344418.A0A1D2VK49"/>
<keyword evidence="4" id="KW-1185">Reference proteome</keyword>
<dbReference type="Gene3D" id="3.30.810.10">
    <property type="entry name" value="2-Layer Sandwich"/>
    <property type="match status" value="1"/>
</dbReference>
<organism evidence="3 4">
    <name type="scientific">Ascoidea rubescens DSM 1968</name>
    <dbReference type="NCBI Taxonomy" id="1344418"/>
    <lineage>
        <taxon>Eukaryota</taxon>
        <taxon>Fungi</taxon>
        <taxon>Dikarya</taxon>
        <taxon>Ascomycota</taxon>
        <taxon>Saccharomycotina</taxon>
        <taxon>Saccharomycetes</taxon>
        <taxon>Ascoideaceae</taxon>
        <taxon>Ascoidea</taxon>
    </lineage>
</organism>
<dbReference type="Pfam" id="PF01504">
    <property type="entry name" value="PIP5K"/>
    <property type="match status" value="1"/>
</dbReference>
<dbReference type="GO" id="GO:0030866">
    <property type="term" value="P:cortical actin cytoskeleton organization"/>
    <property type="evidence" value="ECO:0007669"/>
    <property type="project" value="EnsemblFungi"/>
</dbReference>
<dbReference type="GeneID" id="30966612"/>
<dbReference type="GO" id="GO:0031321">
    <property type="term" value="P:ascospore-type prospore assembly"/>
    <property type="evidence" value="ECO:0007669"/>
    <property type="project" value="EnsemblFungi"/>
</dbReference>
<sequence>MQPLTDLDFNASKKLTFDIIGNELTPSSKYDFKFKDYAPEVFRELRHIFGLDPSDYLVSLTAKYILSELASPGKSKSFFYYSRDYKFIIKTIHHCEHRQLRKILKSYYDHAKQNPNTLISQFYGLHRLKMPFGSSGNGVRKVHFVVMNNLFPPHRDIHRTYDLKGSTLQRYTDEEKANLKKKKNIVLKDNNWLQDDKRIQLGPLKRKQFLKQLSIDVEFLKKLNIMDYSLLLGIHDVNIGNKNDLNSKRLSVFAPPTGANKLTIRKTNPISIDRVKDLPIAEFPDRAKFYFYSHDGGIRATDENNEPIDEIYYMGVIDCLTNYSIIKHMETFWKSIMHPRKTISAIPASEYGDRFYDFITKAVEPKKTEYKDKPDLKPYKD</sequence>
<dbReference type="InterPro" id="IPR002498">
    <property type="entry name" value="PInositol-4-P-4/5-kinase_core"/>
</dbReference>
<dbReference type="GO" id="GO:0005524">
    <property type="term" value="F:ATP binding"/>
    <property type="evidence" value="ECO:0007669"/>
    <property type="project" value="UniProtKB-UniRule"/>
</dbReference>
<reference evidence="4" key="1">
    <citation type="submission" date="2016-05" db="EMBL/GenBank/DDBJ databases">
        <title>Comparative genomics of biotechnologically important yeasts.</title>
        <authorList>
            <consortium name="DOE Joint Genome Institute"/>
            <person name="Riley R."/>
            <person name="Haridas S."/>
            <person name="Wolfe K.H."/>
            <person name="Lopes M.R."/>
            <person name="Hittinger C.T."/>
            <person name="Goker M."/>
            <person name="Salamov A."/>
            <person name="Wisecaver J."/>
            <person name="Long T.M."/>
            <person name="Aerts A.L."/>
            <person name="Barry K."/>
            <person name="Choi C."/>
            <person name="Clum A."/>
            <person name="Coughlan A.Y."/>
            <person name="Deshpande S."/>
            <person name="Douglass A.P."/>
            <person name="Hanson S.J."/>
            <person name="Klenk H.-P."/>
            <person name="Labutti K."/>
            <person name="Lapidus A."/>
            <person name="Lindquist E."/>
            <person name="Lipzen A."/>
            <person name="Meier-Kolthoff J.P."/>
            <person name="Ohm R.A."/>
            <person name="Otillar R.P."/>
            <person name="Pangilinan J."/>
            <person name="Peng Y."/>
            <person name="Rokas A."/>
            <person name="Rosa C.A."/>
            <person name="Scheuner C."/>
            <person name="Sibirny A.A."/>
            <person name="Slot J.C."/>
            <person name="Stielow J.B."/>
            <person name="Sun H."/>
            <person name="Kurtzman C.P."/>
            <person name="Blackwell M."/>
            <person name="Grigoriev I.V."/>
            <person name="Jeffries T.W."/>
        </authorList>
    </citation>
    <scope>NUCLEOTIDE SEQUENCE [LARGE SCALE GENOMIC DNA]</scope>
    <source>
        <strain evidence="4">DSM 1968</strain>
    </source>
</reference>
<protein>
    <submittedName>
        <fullName evidence="3">Phosphatidylinositol-4-phosphate 5-kinase</fullName>
    </submittedName>
</protein>
<evidence type="ECO:0000256" key="1">
    <source>
        <dbReference type="PROSITE-ProRule" id="PRU00781"/>
    </source>
</evidence>
<dbReference type="SMART" id="SM00330">
    <property type="entry name" value="PIPKc"/>
    <property type="match status" value="1"/>
</dbReference>
<dbReference type="CDD" id="cd17303">
    <property type="entry name" value="PIPKc_PIP5K_yeast_like"/>
    <property type="match status" value="1"/>
</dbReference>
<gene>
    <name evidence="3" type="ORF">ASCRUDRAFT_75224</name>
</gene>